<dbReference type="Pfam" id="PF00664">
    <property type="entry name" value="ABC_membrane"/>
    <property type="match status" value="1"/>
</dbReference>
<feature type="transmembrane region" description="Helical" evidence="7">
    <location>
        <begin position="50"/>
        <end position="72"/>
    </location>
</feature>
<dbReference type="PROSITE" id="PS50893">
    <property type="entry name" value="ABC_TRANSPORTER_2"/>
    <property type="match status" value="1"/>
</dbReference>
<evidence type="ECO:0000256" key="1">
    <source>
        <dbReference type="ARBA" id="ARBA00004651"/>
    </source>
</evidence>
<dbReference type="GO" id="GO:0005524">
    <property type="term" value="F:ATP binding"/>
    <property type="evidence" value="ECO:0007669"/>
    <property type="project" value="UniProtKB-KW"/>
</dbReference>
<dbReference type="GO" id="GO:0140359">
    <property type="term" value="F:ABC-type transporter activity"/>
    <property type="evidence" value="ECO:0007669"/>
    <property type="project" value="InterPro"/>
</dbReference>
<feature type="transmembrane region" description="Helical" evidence="7">
    <location>
        <begin position="245"/>
        <end position="267"/>
    </location>
</feature>
<evidence type="ECO:0000256" key="2">
    <source>
        <dbReference type="ARBA" id="ARBA00022692"/>
    </source>
</evidence>
<dbReference type="InterPro" id="IPR003593">
    <property type="entry name" value="AAA+_ATPase"/>
</dbReference>
<evidence type="ECO:0000313" key="10">
    <source>
        <dbReference type="EMBL" id="PZP88932.1"/>
    </source>
</evidence>
<comment type="subcellular location">
    <subcellularLocation>
        <location evidence="1">Cell membrane</location>
        <topology evidence="1">Multi-pass membrane protein</topology>
    </subcellularLocation>
</comment>
<dbReference type="EMBL" id="QFOZ01000005">
    <property type="protein sequence ID" value="PZP88932.1"/>
    <property type="molecule type" value="Genomic_DNA"/>
</dbReference>
<proteinExistence type="predicted"/>
<dbReference type="PANTHER" id="PTHR24221:SF653">
    <property type="entry name" value="TRANSPORT ATP-BINDING PROTEIN CYDC"/>
    <property type="match status" value="1"/>
</dbReference>
<keyword evidence="4" id="KW-0067">ATP-binding</keyword>
<comment type="caution">
    <text evidence="10">The sequence shown here is derived from an EMBL/GenBank/DDBJ whole genome shotgun (WGS) entry which is preliminary data.</text>
</comment>
<dbReference type="InterPro" id="IPR039421">
    <property type="entry name" value="Type_1_exporter"/>
</dbReference>
<gene>
    <name evidence="10" type="primary">cydC</name>
    <name evidence="10" type="ORF">DI579_04895</name>
</gene>
<dbReference type="InterPro" id="IPR027417">
    <property type="entry name" value="P-loop_NTPase"/>
</dbReference>
<sequence>MKELRLAFDLLRMNTWRVILAIVVGSLTLLSALGLAGLSAWLIARTWQKPLVAAITLSVTCVRALGISRAVFRYLDRLASHNVALKGLVNARETIYNHLAAGDPTVVLRMRKGDFLARLGADVDAVGDLIVRGIIPAFVALVLDIVAIVWMSILSPWAGLVMAIALLISGILVPWLSARSYTEAEEARADAEHDLYADVVTVMDHAPELAVAGRLDTVIDSADQAGVRTLEEEDRSAAPNAIASAIGPVATWITVLACLLIGIILYAQNGAGVAFAETTAMQPTTLLMMSLLPLAAFEASDQLPVAAQQFVQSRAALRRLRELLTPPRETGGTPLPSPLPATAPAVQVDHLVAGWDKARPLNNPLTFCLTPGERMVIVGPSGIGKTTLLSTMAGLLPPVQGTALLYGVDVAVAEEKSLRSTVGVFPEDAHIFDTTVLENLQVATGNVTVETATAALQKVGLGEWLDNLPDGINTHLVGGAEAVSGGERRRILLARALLSQRPVVFLDEPTEHMDKVDMRMMMQRILTADDIFTAQQTVVVVTHVLPDNLPEDVQVVAVEPTPERRFLTA</sequence>
<feature type="transmembrane region" description="Helical" evidence="7">
    <location>
        <begin position="157"/>
        <end position="178"/>
    </location>
</feature>
<dbReference type="SMART" id="SM00382">
    <property type="entry name" value="AAA"/>
    <property type="match status" value="1"/>
</dbReference>
<feature type="transmembrane region" description="Helical" evidence="7">
    <location>
        <begin position="20"/>
        <end position="44"/>
    </location>
</feature>
<accession>A0A2W5K8X9</accession>
<dbReference type="AlphaFoldDB" id="A0A2W5K8X9"/>
<evidence type="ECO:0000259" key="9">
    <source>
        <dbReference type="PROSITE" id="PS50929"/>
    </source>
</evidence>
<keyword evidence="6 7" id="KW-0472">Membrane</keyword>
<organism evidence="10 11">
    <name type="scientific">Lawsonella clevelandensis</name>
    <dbReference type="NCBI Taxonomy" id="1528099"/>
    <lineage>
        <taxon>Bacteria</taxon>
        <taxon>Bacillati</taxon>
        <taxon>Actinomycetota</taxon>
        <taxon>Actinomycetes</taxon>
        <taxon>Mycobacteriales</taxon>
        <taxon>Lawsonellaceae</taxon>
        <taxon>Lawsonella</taxon>
    </lineage>
</organism>
<evidence type="ECO:0000256" key="4">
    <source>
        <dbReference type="ARBA" id="ARBA00022840"/>
    </source>
</evidence>
<dbReference type="PROSITE" id="PS50929">
    <property type="entry name" value="ABC_TM1F"/>
    <property type="match status" value="1"/>
</dbReference>
<dbReference type="PROSITE" id="PS00211">
    <property type="entry name" value="ABC_TRANSPORTER_1"/>
    <property type="match status" value="1"/>
</dbReference>
<evidence type="ECO:0000256" key="6">
    <source>
        <dbReference type="ARBA" id="ARBA00023136"/>
    </source>
</evidence>
<feature type="domain" description="ABC transporter" evidence="8">
    <location>
        <begin position="346"/>
        <end position="566"/>
    </location>
</feature>
<dbReference type="Gene3D" id="1.20.1560.10">
    <property type="entry name" value="ABC transporter type 1, transmembrane domain"/>
    <property type="match status" value="1"/>
</dbReference>
<dbReference type="InterPro" id="IPR014223">
    <property type="entry name" value="ABC_CydC/D"/>
</dbReference>
<feature type="domain" description="ABC transmembrane type-1" evidence="9">
    <location>
        <begin position="19"/>
        <end position="312"/>
    </location>
</feature>
<dbReference type="InterPro" id="IPR011527">
    <property type="entry name" value="ABC1_TM_dom"/>
</dbReference>
<dbReference type="GO" id="GO:0005886">
    <property type="term" value="C:plasma membrane"/>
    <property type="evidence" value="ECO:0007669"/>
    <property type="project" value="UniProtKB-SubCell"/>
</dbReference>
<dbReference type="GO" id="GO:0016887">
    <property type="term" value="F:ATP hydrolysis activity"/>
    <property type="evidence" value="ECO:0007669"/>
    <property type="project" value="InterPro"/>
</dbReference>
<protein>
    <submittedName>
        <fullName evidence="10">Thiol reductant ABC exporter subunit CydC</fullName>
    </submittedName>
</protein>
<name>A0A2W5K8X9_9ACTN</name>
<dbReference type="RefSeq" id="WP_303678814.1">
    <property type="nucleotide sequence ID" value="NZ_JAPJOB010000006.1"/>
</dbReference>
<dbReference type="Proteomes" id="UP000248606">
    <property type="component" value="Unassembled WGS sequence"/>
</dbReference>
<dbReference type="GO" id="GO:0034775">
    <property type="term" value="P:glutathione transmembrane transport"/>
    <property type="evidence" value="ECO:0007669"/>
    <property type="project" value="InterPro"/>
</dbReference>
<dbReference type="PANTHER" id="PTHR24221">
    <property type="entry name" value="ATP-BINDING CASSETTE SUB-FAMILY B"/>
    <property type="match status" value="1"/>
</dbReference>
<keyword evidence="3" id="KW-0547">Nucleotide-binding</keyword>
<evidence type="ECO:0000256" key="3">
    <source>
        <dbReference type="ARBA" id="ARBA00022741"/>
    </source>
</evidence>
<keyword evidence="2 7" id="KW-0812">Transmembrane</keyword>
<dbReference type="InterPro" id="IPR017871">
    <property type="entry name" value="ABC_transporter-like_CS"/>
</dbReference>
<feature type="transmembrane region" description="Helical" evidence="7">
    <location>
        <begin position="129"/>
        <end position="151"/>
    </location>
</feature>
<evidence type="ECO:0000313" key="11">
    <source>
        <dbReference type="Proteomes" id="UP000248606"/>
    </source>
</evidence>
<dbReference type="GO" id="GO:0034040">
    <property type="term" value="F:ATPase-coupled lipid transmembrane transporter activity"/>
    <property type="evidence" value="ECO:0007669"/>
    <property type="project" value="TreeGrafter"/>
</dbReference>
<reference evidence="10 11" key="1">
    <citation type="submission" date="2017-08" db="EMBL/GenBank/DDBJ databases">
        <title>Infants hospitalized years apart are colonized by the same room-sourced microbial strains.</title>
        <authorList>
            <person name="Brooks B."/>
            <person name="Olm M.R."/>
            <person name="Firek B.A."/>
            <person name="Baker R."/>
            <person name="Thomas B.C."/>
            <person name="Morowitz M.J."/>
            <person name="Banfield J.F."/>
        </authorList>
    </citation>
    <scope>NUCLEOTIDE SEQUENCE [LARGE SCALE GENOMIC DNA]</scope>
    <source>
        <strain evidence="10">S2_006_000_R1_57</strain>
    </source>
</reference>
<dbReference type="GO" id="GO:0045454">
    <property type="term" value="P:cell redox homeostasis"/>
    <property type="evidence" value="ECO:0007669"/>
    <property type="project" value="InterPro"/>
</dbReference>
<evidence type="ECO:0000256" key="7">
    <source>
        <dbReference type="SAM" id="Phobius"/>
    </source>
</evidence>
<dbReference type="SUPFAM" id="SSF52540">
    <property type="entry name" value="P-loop containing nucleoside triphosphate hydrolases"/>
    <property type="match status" value="1"/>
</dbReference>
<dbReference type="InterPro" id="IPR036640">
    <property type="entry name" value="ABC1_TM_sf"/>
</dbReference>
<evidence type="ECO:0000259" key="8">
    <source>
        <dbReference type="PROSITE" id="PS50893"/>
    </source>
</evidence>
<evidence type="ECO:0000256" key="5">
    <source>
        <dbReference type="ARBA" id="ARBA00022989"/>
    </source>
</evidence>
<keyword evidence="5 7" id="KW-1133">Transmembrane helix</keyword>
<dbReference type="InterPro" id="IPR003439">
    <property type="entry name" value="ABC_transporter-like_ATP-bd"/>
</dbReference>
<dbReference type="NCBIfam" id="TIGR02868">
    <property type="entry name" value="CydC"/>
    <property type="match status" value="1"/>
</dbReference>
<dbReference type="Pfam" id="PF00005">
    <property type="entry name" value="ABC_tran"/>
    <property type="match status" value="1"/>
</dbReference>
<dbReference type="SUPFAM" id="SSF90123">
    <property type="entry name" value="ABC transporter transmembrane region"/>
    <property type="match status" value="1"/>
</dbReference>
<dbReference type="Gene3D" id="3.40.50.300">
    <property type="entry name" value="P-loop containing nucleotide triphosphate hydrolases"/>
    <property type="match status" value="1"/>
</dbReference>